<proteinExistence type="predicted"/>
<protein>
    <submittedName>
        <fullName evidence="3">Uncharacterized protein</fullName>
    </submittedName>
</protein>
<keyword evidence="2" id="KW-0472">Membrane</keyword>
<evidence type="ECO:0000313" key="3">
    <source>
        <dbReference type="EMBL" id="MEB4591231.1"/>
    </source>
</evidence>
<evidence type="ECO:0000256" key="2">
    <source>
        <dbReference type="SAM" id="Phobius"/>
    </source>
</evidence>
<gene>
    <name evidence="3" type="ORF">VSS37_09605</name>
</gene>
<reference evidence="3 4" key="2">
    <citation type="submission" date="2024-01" db="EMBL/GenBank/DDBJ databases">
        <authorList>
            <person name="Xie X."/>
        </authorList>
    </citation>
    <scope>NUCLEOTIDE SEQUENCE [LARGE SCALE GENOMIC DNA]</scope>
    <source>
        <strain evidence="3">SCUT-1</strain>
    </source>
</reference>
<feature type="region of interest" description="Disordered" evidence="1">
    <location>
        <begin position="286"/>
        <end position="311"/>
    </location>
</feature>
<dbReference type="EMBL" id="JAYMYJ010000091">
    <property type="protein sequence ID" value="MEB4591231.1"/>
    <property type="molecule type" value="Genomic_DNA"/>
</dbReference>
<comment type="caution">
    <text evidence="3">The sequence shown here is derived from an EMBL/GenBank/DDBJ whole genome shotgun (WGS) entry which is preliminary data.</text>
</comment>
<feature type="region of interest" description="Disordered" evidence="1">
    <location>
        <begin position="500"/>
        <end position="521"/>
    </location>
</feature>
<evidence type="ECO:0000313" key="4">
    <source>
        <dbReference type="Proteomes" id="UP001308005"/>
    </source>
</evidence>
<feature type="transmembrane region" description="Helical" evidence="2">
    <location>
        <begin position="68"/>
        <end position="86"/>
    </location>
</feature>
<feature type="region of interest" description="Disordered" evidence="1">
    <location>
        <begin position="577"/>
        <end position="601"/>
    </location>
</feature>
<reference evidence="4" key="1">
    <citation type="submission" date="2023-07" db="EMBL/GenBank/DDBJ databases">
        <title>The carbon used by Thiothrix.</title>
        <authorList>
            <person name="Chen L."/>
        </authorList>
    </citation>
    <scope>NUCLEOTIDE SEQUENCE [LARGE SCALE GENOMIC DNA]</scope>
</reference>
<dbReference type="Proteomes" id="UP001308005">
    <property type="component" value="Unassembled WGS sequence"/>
</dbReference>
<keyword evidence="2" id="KW-0812">Transmembrane</keyword>
<keyword evidence="2" id="KW-1133">Transmembrane helix</keyword>
<keyword evidence="4" id="KW-1185">Reference proteome</keyword>
<feature type="transmembrane region" description="Helical" evidence="2">
    <location>
        <begin position="39"/>
        <end position="61"/>
    </location>
</feature>
<organism evidence="3 4">
    <name type="scientific">Candidatus Thiothrix phosphatis</name>
    <dbReference type="NCBI Taxonomy" id="3112415"/>
    <lineage>
        <taxon>Bacteria</taxon>
        <taxon>Pseudomonadati</taxon>
        <taxon>Pseudomonadota</taxon>
        <taxon>Gammaproteobacteria</taxon>
        <taxon>Thiotrichales</taxon>
        <taxon>Thiotrichaceae</taxon>
        <taxon>Thiothrix</taxon>
    </lineage>
</organism>
<name>A0ABU6CXC0_9GAMM</name>
<dbReference type="RefSeq" id="WP_324694685.1">
    <property type="nucleotide sequence ID" value="NZ_JAYMYJ010000091.1"/>
</dbReference>
<feature type="transmembrane region" description="Helical" evidence="2">
    <location>
        <begin position="252"/>
        <end position="274"/>
    </location>
</feature>
<feature type="transmembrane region" description="Helical" evidence="2">
    <location>
        <begin position="106"/>
        <end position="124"/>
    </location>
</feature>
<evidence type="ECO:0000256" key="1">
    <source>
        <dbReference type="SAM" id="MobiDB-lite"/>
    </source>
</evidence>
<feature type="compositionally biased region" description="Polar residues" evidence="1">
    <location>
        <begin position="577"/>
        <end position="592"/>
    </location>
</feature>
<sequence length="693" mass="75377">MKISDLLKSNQDDGAFLFNDKQRAIKNHKLMQLAKAATFGLYMVAVFMLYVADVWGIGSFIEKNSNEFVALGVFSVISFVLAYFLASSKEAVYEDIAIHRSEGWQVTLPQYAAMGLFLSSGILFEMFSTTSNQQHIANSAAESSSLMKSIQQTDVTVLGSSSLTDSYAKAQVRMATCQKRLAQGKAKDCVESQANLDAVKDSMAMGNRLAMDASKQAVGNKVEGMLKVRESFDKPMFQAMAKYANTDNNTGMVLVIAVLIFIFECQHIMALFAYANALRRIKQNGGDNAQPGRNEYSPAFNAPPAPSVKPANDYPINPDNFKATVAGLFQSPTPAIRSMGRWQDSMQDFMRAAPFHAANAQAKATTARNNVSAIAADKLDSMQDGLNKAQAENVLMDEAVLKAGGFKQRTDKTYRQELAAGEKAFSDSPLDKPRPAPHLSVEATVKQIQREVKASGASSPETIRAAVFDSFAAMPNPAPLGDAVLNRIADKLAINWTHTAPPALPSHQKPGGTGLHNPALGKNEAVYPLPLAETRTTSPSSHTDNGVARNLVETLSTTPENLVDKVQQGQPVQPLNKAIQPQQQGEQNTNKAPSDKGGDDINKVRDHALVLIWKGVDKGEINRVSVSDKGACQAVLRDNGIGKSNTPRRDILDFVFDSLSREGVISQNPEYTDQKCGKDKWLINPNRSIKYID</sequence>
<accession>A0ABU6CXC0</accession>